<dbReference type="RefSeq" id="XP_024718418.1">
    <property type="nucleotide sequence ID" value="XM_024868320.1"/>
</dbReference>
<sequence>MSRLSKLVAFGGPLLLVLLTVIAGYAYSQNRFLSLPIPEALGLFTIVLPLITGLSIQGAHSVIRRSSKRHPPRLTLPLLAIIGFQLIYDTVIATLALTHILPPSALQCDLNTQWQKLYTGKDEKAIRAVQDSFQCCGLNSVKDRAWPFVEQKPSPCAAVFGRDKSCLGDWRKAEQVGAGLFLLVAIVVFVMKVLSMISLLTGSPWNRATWTSPFHRTAIGDDADIQQDDRATTRRLIEEGDGGEEYHDEPTGLAIEGPNGDAQNQSPRVEPSPLINTNNEWRDD</sequence>
<keyword evidence="2" id="KW-0472">Membrane</keyword>
<dbReference type="OrthoDB" id="71600at2759"/>
<dbReference type="EMBL" id="KZ679015">
    <property type="protein sequence ID" value="PSS12420.1"/>
    <property type="molecule type" value="Genomic_DNA"/>
</dbReference>
<feature type="transmembrane region" description="Helical" evidence="2">
    <location>
        <begin position="40"/>
        <end position="63"/>
    </location>
</feature>
<dbReference type="InParanoid" id="A0A2T3AUR8"/>
<protein>
    <recommendedName>
        <fullName evidence="5">Tetraspanin Tsp3</fullName>
    </recommendedName>
</protein>
<organism evidence="3 4">
    <name type="scientific">Amorphotheca resinae ATCC 22711</name>
    <dbReference type="NCBI Taxonomy" id="857342"/>
    <lineage>
        <taxon>Eukaryota</taxon>
        <taxon>Fungi</taxon>
        <taxon>Dikarya</taxon>
        <taxon>Ascomycota</taxon>
        <taxon>Pezizomycotina</taxon>
        <taxon>Leotiomycetes</taxon>
        <taxon>Helotiales</taxon>
        <taxon>Amorphothecaceae</taxon>
        <taxon>Amorphotheca</taxon>
    </lineage>
</organism>
<evidence type="ECO:0000256" key="1">
    <source>
        <dbReference type="SAM" id="MobiDB-lite"/>
    </source>
</evidence>
<feature type="compositionally biased region" description="Polar residues" evidence="1">
    <location>
        <begin position="274"/>
        <end position="284"/>
    </location>
</feature>
<keyword evidence="4" id="KW-1185">Reference proteome</keyword>
<dbReference type="GeneID" id="36576401"/>
<feature type="transmembrane region" description="Helical" evidence="2">
    <location>
        <begin position="7"/>
        <end position="28"/>
    </location>
</feature>
<evidence type="ECO:0008006" key="5">
    <source>
        <dbReference type="Google" id="ProtNLM"/>
    </source>
</evidence>
<feature type="transmembrane region" description="Helical" evidence="2">
    <location>
        <begin position="75"/>
        <end position="97"/>
    </location>
</feature>
<dbReference type="SUPFAM" id="SSF48652">
    <property type="entry name" value="Tetraspanin"/>
    <property type="match status" value="1"/>
</dbReference>
<proteinExistence type="predicted"/>
<feature type="compositionally biased region" description="Basic and acidic residues" evidence="1">
    <location>
        <begin position="238"/>
        <end position="250"/>
    </location>
</feature>
<accession>A0A2T3AUR8</accession>
<keyword evidence="2" id="KW-0812">Transmembrane</keyword>
<gene>
    <name evidence="3" type="ORF">M430DRAFT_52719</name>
</gene>
<evidence type="ECO:0000313" key="4">
    <source>
        <dbReference type="Proteomes" id="UP000241818"/>
    </source>
</evidence>
<dbReference type="AlphaFoldDB" id="A0A2T3AUR8"/>
<feature type="region of interest" description="Disordered" evidence="1">
    <location>
        <begin position="238"/>
        <end position="284"/>
    </location>
</feature>
<dbReference type="InterPro" id="IPR008952">
    <property type="entry name" value="Tetraspanin_EC2_sf"/>
</dbReference>
<dbReference type="STRING" id="857342.A0A2T3AUR8"/>
<reference evidence="3 4" key="1">
    <citation type="journal article" date="2018" name="New Phytol.">
        <title>Comparative genomics and transcriptomics depict ericoid mycorrhizal fungi as versatile saprotrophs and plant mutualists.</title>
        <authorList>
            <person name="Martino E."/>
            <person name="Morin E."/>
            <person name="Grelet G.A."/>
            <person name="Kuo A."/>
            <person name="Kohler A."/>
            <person name="Daghino S."/>
            <person name="Barry K.W."/>
            <person name="Cichocki N."/>
            <person name="Clum A."/>
            <person name="Dockter R.B."/>
            <person name="Hainaut M."/>
            <person name="Kuo R.C."/>
            <person name="LaButti K."/>
            <person name="Lindahl B.D."/>
            <person name="Lindquist E.A."/>
            <person name="Lipzen A."/>
            <person name="Khouja H.R."/>
            <person name="Magnuson J."/>
            <person name="Murat C."/>
            <person name="Ohm R.A."/>
            <person name="Singer S.W."/>
            <person name="Spatafora J.W."/>
            <person name="Wang M."/>
            <person name="Veneault-Fourrey C."/>
            <person name="Henrissat B."/>
            <person name="Grigoriev I.V."/>
            <person name="Martin F.M."/>
            <person name="Perotto S."/>
        </authorList>
    </citation>
    <scope>NUCLEOTIDE SEQUENCE [LARGE SCALE GENOMIC DNA]</scope>
    <source>
        <strain evidence="3 4">ATCC 22711</strain>
    </source>
</reference>
<feature type="transmembrane region" description="Helical" evidence="2">
    <location>
        <begin position="178"/>
        <end position="200"/>
    </location>
</feature>
<evidence type="ECO:0000313" key="3">
    <source>
        <dbReference type="EMBL" id="PSS12420.1"/>
    </source>
</evidence>
<keyword evidence="2" id="KW-1133">Transmembrane helix</keyword>
<evidence type="ECO:0000256" key="2">
    <source>
        <dbReference type="SAM" id="Phobius"/>
    </source>
</evidence>
<dbReference type="Proteomes" id="UP000241818">
    <property type="component" value="Unassembled WGS sequence"/>
</dbReference>
<dbReference type="GO" id="GO:0016020">
    <property type="term" value="C:membrane"/>
    <property type="evidence" value="ECO:0007669"/>
    <property type="project" value="InterPro"/>
</dbReference>
<name>A0A2T3AUR8_AMORE</name>